<dbReference type="RefSeq" id="WP_201686089.1">
    <property type="nucleotide sequence ID" value="NZ_JAEQNA010000010.1"/>
</dbReference>
<accession>A0A937D9A9</accession>
<feature type="transmembrane region" description="Helical" evidence="7">
    <location>
        <begin position="294"/>
        <end position="311"/>
    </location>
</feature>
<dbReference type="Gene3D" id="1.20.1250.20">
    <property type="entry name" value="MFS general substrate transporter like domains"/>
    <property type="match status" value="1"/>
</dbReference>
<dbReference type="GO" id="GO:0022857">
    <property type="term" value="F:transmembrane transporter activity"/>
    <property type="evidence" value="ECO:0007669"/>
    <property type="project" value="InterPro"/>
</dbReference>
<keyword evidence="3" id="KW-1003">Cell membrane</keyword>
<keyword evidence="5 7" id="KW-1133">Transmembrane helix</keyword>
<evidence type="ECO:0000256" key="3">
    <source>
        <dbReference type="ARBA" id="ARBA00022475"/>
    </source>
</evidence>
<dbReference type="EMBL" id="JAEQNA010000010">
    <property type="protein sequence ID" value="MBL0422961.1"/>
    <property type="molecule type" value="Genomic_DNA"/>
</dbReference>
<feature type="transmembrane region" description="Helical" evidence="7">
    <location>
        <begin position="175"/>
        <end position="195"/>
    </location>
</feature>
<dbReference type="PANTHER" id="PTHR23513">
    <property type="entry name" value="INTEGRAL MEMBRANE EFFLUX PROTEIN-RELATED"/>
    <property type="match status" value="1"/>
</dbReference>
<protein>
    <submittedName>
        <fullName evidence="9">MFS transporter</fullName>
    </submittedName>
</protein>
<feature type="transmembrane region" description="Helical" evidence="7">
    <location>
        <begin position="377"/>
        <end position="401"/>
    </location>
</feature>
<feature type="transmembrane region" description="Helical" evidence="7">
    <location>
        <begin position="20"/>
        <end position="44"/>
    </location>
</feature>
<organism evidence="9 10">
    <name type="scientific">Ramlibacter aurantiacus</name>
    <dbReference type="NCBI Taxonomy" id="2801330"/>
    <lineage>
        <taxon>Bacteria</taxon>
        <taxon>Pseudomonadati</taxon>
        <taxon>Pseudomonadota</taxon>
        <taxon>Betaproteobacteria</taxon>
        <taxon>Burkholderiales</taxon>
        <taxon>Comamonadaceae</taxon>
        <taxon>Ramlibacter</taxon>
    </lineage>
</organism>
<evidence type="ECO:0000256" key="2">
    <source>
        <dbReference type="ARBA" id="ARBA00022448"/>
    </source>
</evidence>
<dbReference type="PANTHER" id="PTHR23513:SF11">
    <property type="entry name" value="STAPHYLOFERRIN A TRANSPORTER"/>
    <property type="match status" value="1"/>
</dbReference>
<dbReference type="AlphaFoldDB" id="A0A937D9A9"/>
<dbReference type="InterPro" id="IPR020846">
    <property type="entry name" value="MFS_dom"/>
</dbReference>
<keyword evidence="10" id="KW-1185">Reference proteome</keyword>
<evidence type="ECO:0000259" key="8">
    <source>
        <dbReference type="PROSITE" id="PS50850"/>
    </source>
</evidence>
<feature type="domain" description="Major facilitator superfamily (MFS) profile" evidence="8">
    <location>
        <begin position="17"/>
        <end position="407"/>
    </location>
</feature>
<dbReference type="CDD" id="cd06173">
    <property type="entry name" value="MFS_MefA_like"/>
    <property type="match status" value="1"/>
</dbReference>
<dbReference type="Proteomes" id="UP000613011">
    <property type="component" value="Unassembled WGS sequence"/>
</dbReference>
<dbReference type="GO" id="GO:0005886">
    <property type="term" value="C:plasma membrane"/>
    <property type="evidence" value="ECO:0007669"/>
    <property type="project" value="UniProtKB-SubCell"/>
</dbReference>
<feature type="transmembrane region" description="Helical" evidence="7">
    <location>
        <begin position="86"/>
        <end position="104"/>
    </location>
</feature>
<keyword evidence="4 7" id="KW-0812">Transmembrane</keyword>
<dbReference type="InterPro" id="IPR010290">
    <property type="entry name" value="TM_effector"/>
</dbReference>
<comment type="subcellular location">
    <subcellularLocation>
        <location evidence="1">Cell membrane</location>
        <topology evidence="1">Multi-pass membrane protein</topology>
    </subcellularLocation>
</comment>
<feature type="transmembrane region" description="Helical" evidence="7">
    <location>
        <begin position="232"/>
        <end position="252"/>
    </location>
</feature>
<reference evidence="9" key="1">
    <citation type="submission" date="2021-01" db="EMBL/GenBank/DDBJ databases">
        <title>Ramlibacter sp. strain AW1 16S ribosomal RNA gene Genome sequencing and assembly.</title>
        <authorList>
            <person name="Kang M."/>
        </authorList>
    </citation>
    <scope>NUCLEOTIDE SEQUENCE</scope>
    <source>
        <strain evidence="9">AW1</strain>
    </source>
</reference>
<evidence type="ECO:0000256" key="1">
    <source>
        <dbReference type="ARBA" id="ARBA00004651"/>
    </source>
</evidence>
<feature type="transmembrane region" description="Helical" evidence="7">
    <location>
        <begin position="348"/>
        <end position="371"/>
    </location>
</feature>
<dbReference type="InterPro" id="IPR036259">
    <property type="entry name" value="MFS_trans_sf"/>
</dbReference>
<gene>
    <name evidence="9" type="ORF">JI739_21675</name>
</gene>
<evidence type="ECO:0000256" key="5">
    <source>
        <dbReference type="ARBA" id="ARBA00022989"/>
    </source>
</evidence>
<keyword evidence="6 7" id="KW-0472">Membrane</keyword>
<evidence type="ECO:0000256" key="6">
    <source>
        <dbReference type="ARBA" id="ARBA00023136"/>
    </source>
</evidence>
<proteinExistence type="predicted"/>
<feature type="transmembrane region" description="Helical" evidence="7">
    <location>
        <begin position="110"/>
        <end position="129"/>
    </location>
</feature>
<evidence type="ECO:0000313" key="10">
    <source>
        <dbReference type="Proteomes" id="UP000613011"/>
    </source>
</evidence>
<feature type="transmembrane region" description="Helical" evidence="7">
    <location>
        <begin position="264"/>
        <end position="282"/>
    </location>
</feature>
<dbReference type="SUPFAM" id="SSF103473">
    <property type="entry name" value="MFS general substrate transporter"/>
    <property type="match status" value="1"/>
</dbReference>
<dbReference type="PROSITE" id="PS50850">
    <property type="entry name" value="MFS"/>
    <property type="match status" value="1"/>
</dbReference>
<evidence type="ECO:0000256" key="4">
    <source>
        <dbReference type="ARBA" id="ARBA00022692"/>
    </source>
</evidence>
<name>A0A937D9A9_9BURK</name>
<feature type="transmembrane region" description="Helical" evidence="7">
    <location>
        <begin position="317"/>
        <end position="336"/>
    </location>
</feature>
<feature type="transmembrane region" description="Helical" evidence="7">
    <location>
        <begin position="50"/>
        <end position="74"/>
    </location>
</feature>
<dbReference type="Pfam" id="PF05977">
    <property type="entry name" value="MFS_3"/>
    <property type="match status" value="1"/>
</dbReference>
<sequence>MSQPPAPSTLSPLQHPAFRLLLVTSLAANTGNAIQVVGAAWLMASLDGRAAMVGLVQTAVALPMMLLAIVAGAVADVYDRRAVMRLALAGTAGVSGALALLTLLGLTTPWLLVGLTFAVGLGFAFYSPAAQATLPRVVPRHELAGAATLNILGFNVARTAGPALGGLMVAAGGPVASFAGNALACAVGLLVIGLWRPQEPAPAHQRPPRAIARALAEGLRCVRDSGPLRTTVTRAAAFMLAGTAAWALMPLVARDLVGGGARQFGYLLGAMGLGAVVGALASAQVRKRLSSEHIIRWAGVVYGLACLVVAARPGFAASFVALTIGGAAWVQALAGFNVAGQLWAPPGLVGRVTATVSTAIYAGMSIGAWAWGHVAEAFGIGACIAASGAAMVAMAGLGLLLPLPRHEDAPAH</sequence>
<comment type="caution">
    <text evidence="9">The sequence shown here is derived from an EMBL/GenBank/DDBJ whole genome shotgun (WGS) entry which is preliminary data.</text>
</comment>
<keyword evidence="2" id="KW-0813">Transport</keyword>
<evidence type="ECO:0000313" key="9">
    <source>
        <dbReference type="EMBL" id="MBL0422961.1"/>
    </source>
</evidence>
<evidence type="ECO:0000256" key="7">
    <source>
        <dbReference type="SAM" id="Phobius"/>
    </source>
</evidence>